<proteinExistence type="predicted"/>
<evidence type="ECO:0000313" key="4">
    <source>
        <dbReference type="Proteomes" id="UP001303236"/>
    </source>
</evidence>
<feature type="region of interest" description="Disordered" evidence="1">
    <location>
        <begin position="1"/>
        <end position="28"/>
    </location>
</feature>
<evidence type="ECO:0000256" key="1">
    <source>
        <dbReference type="SAM" id="MobiDB-lite"/>
    </source>
</evidence>
<dbReference type="Gene3D" id="3.30.750.24">
    <property type="entry name" value="STAS domain"/>
    <property type="match status" value="1"/>
</dbReference>
<evidence type="ECO:0000313" key="3">
    <source>
        <dbReference type="EMBL" id="WNF30247.1"/>
    </source>
</evidence>
<keyword evidence="4" id="KW-1185">Reference proteome</keyword>
<dbReference type="Pfam" id="PF13466">
    <property type="entry name" value="STAS_2"/>
    <property type="match status" value="1"/>
</dbReference>
<name>A0ABY9W4Z3_9ACTN</name>
<dbReference type="Proteomes" id="UP001303236">
    <property type="component" value="Chromosome"/>
</dbReference>
<dbReference type="InterPro" id="IPR002645">
    <property type="entry name" value="STAS_dom"/>
</dbReference>
<feature type="domain" description="STAS" evidence="2">
    <location>
        <begin position="41"/>
        <end position="128"/>
    </location>
</feature>
<dbReference type="EMBL" id="CP134500">
    <property type="protein sequence ID" value="WNF30247.1"/>
    <property type="molecule type" value="Genomic_DNA"/>
</dbReference>
<protein>
    <submittedName>
        <fullName evidence="3">STAS domain-containing protein</fullName>
    </submittedName>
</protein>
<gene>
    <name evidence="3" type="ORF">RI138_27370</name>
</gene>
<reference evidence="3 4" key="1">
    <citation type="submission" date="2023-09" db="EMBL/GenBank/DDBJ databases">
        <title>Genome completion map analysis of the actinomycetes C11-1.</title>
        <authorList>
            <person name="Qin P."/>
            <person name="Guan P."/>
        </authorList>
    </citation>
    <scope>NUCLEOTIDE SEQUENCE [LARGE SCALE GENOMIC DNA]</scope>
    <source>
        <strain evidence="3 4">C11-1</strain>
    </source>
</reference>
<evidence type="ECO:0000259" key="2">
    <source>
        <dbReference type="PROSITE" id="PS50801"/>
    </source>
</evidence>
<organism evidence="3 4">
    <name type="scientific">Streptomyces durocortorensis</name>
    <dbReference type="NCBI Taxonomy" id="2811104"/>
    <lineage>
        <taxon>Bacteria</taxon>
        <taxon>Bacillati</taxon>
        <taxon>Actinomycetota</taxon>
        <taxon>Actinomycetes</taxon>
        <taxon>Kitasatosporales</taxon>
        <taxon>Streptomycetaceae</taxon>
        <taxon>Streptomyces</taxon>
    </lineage>
</organism>
<dbReference type="InterPro" id="IPR036513">
    <property type="entry name" value="STAS_dom_sf"/>
</dbReference>
<dbReference type="PROSITE" id="PS50801">
    <property type="entry name" value="STAS"/>
    <property type="match status" value="1"/>
</dbReference>
<dbReference type="SUPFAM" id="SSF52091">
    <property type="entry name" value="SpoIIaa-like"/>
    <property type="match status" value="1"/>
</dbReference>
<dbReference type="InterPro" id="IPR058548">
    <property type="entry name" value="MlaB-like_STAS"/>
</dbReference>
<sequence>MAAAHPSTPSSEPAGPVGRPGPTGPAVTMAVSAADGRHAELVLAGEIGAESLRGLEELLDDLRLGRAAVWTLDMSGVTHFDLACAYALLRAVTLREEPAELTIHGARRAVRRTLRSSGLDAVAVIGER</sequence>
<accession>A0ABY9W4Z3</accession>